<dbReference type="AlphaFoldDB" id="A0AB94IMW9"/>
<sequence>MSSKSLFRFSGNVLLLGALLNLVAAIWSFFVNSNFPSASASELQNPQWVVFNIIGFVAYALILIGLPGLYLHQSGGRGGKVGLMGSLFIALSTFFRIGVAAYFIAVVPILAEKAPKMIEETVFSGFVLFPFGAFFFGLIGFILLGTSIIRAKVFPTYVAILLIISSVIEVSGIFIDGATASAVILVLIALTMGIALGVIGLRLKSN</sequence>
<feature type="transmembrane region" description="Helical" evidence="1">
    <location>
        <begin position="12"/>
        <end position="30"/>
    </location>
</feature>
<keyword evidence="1" id="KW-0812">Transmembrane</keyword>
<keyword evidence="1" id="KW-0472">Membrane</keyword>
<protein>
    <submittedName>
        <fullName evidence="2">Uncharacterized protein</fullName>
    </submittedName>
</protein>
<reference evidence="2 3" key="1">
    <citation type="journal article" date="2014" name="Environ. Microbiol.">
        <title>The nitrate-ammonifying and nosZ-carrying bacterium Bacillus vireti is a potent source and sink for nitric and nitrous oxide under high nitrate conditions.</title>
        <authorList>
            <person name="Mania D."/>
            <person name="Heylen K."/>
            <person name="van Spanning R.J."/>
            <person name="Frostegard A."/>
        </authorList>
    </citation>
    <scope>NUCLEOTIDE SEQUENCE [LARGE SCALE GENOMIC DNA]</scope>
    <source>
        <strain evidence="2 3">LMG 21834</strain>
    </source>
</reference>
<dbReference type="EMBL" id="ALAN01000071">
    <property type="protein sequence ID" value="ETI68352.1"/>
    <property type="molecule type" value="Genomic_DNA"/>
</dbReference>
<name>A0AB94IMW9_9BACI</name>
<keyword evidence="3" id="KW-1185">Reference proteome</keyword>
<feature type="transmembrane region" description="Helical" evidence="1">
    <location>
        <begin position="156"/>
        <end position="175"/>
    </location>
</feature>
<dbReference type="Proteomes" id="UP000018877">
    <property type="component" value="Unassembled WGS sequence"/>
</dbReference>
<proteinExistence type="predicted"/>
<dbReference type="RefSeq" id="WP_024028746.1">
    <property type="nucleotide sequence ID" value="NZ_ALAN01000071.1"/>
</dbReference>
<accession>A0AB94IMW9</accession>
<comment type="caution">
    <text evidence="2">The sequence shown here is derived from an EMBL/GenBank/DDBJ whole genome shotgun (WGS) entry which is preliminary data.</text>
</comment>
<feature type="transmembrane region" description="Helical" evidence="1">
    <location>
        <begin position="181"/>
        <end position="201"/>
    </location>
</feature>
<evidence type="ECO:0000313" key="2">
    <source>
        <dbReference type="EMBL" id="ETI68352.1"/>
    </source>
</evidence>
<feature type="transmembrane region" description="Helical" evidence="1">
    <location>
        <begin position="122"/>
        <end position="144"/>
    </location>
</feature>
<gene>
    <name evidence="2" type="ORF">BAVI_12804</name>
</gene>
<keyword evidence="1" id="KW-1133">Transmembrane helix</keyword>
<feature type="transmembrane region" description="Helical" evidence="1">
    <location>
        <begin position="83"/>
        <end position="110"/>
    </location>
</feature>
<evidence type="ECO:0000313" key="3">
    <source>
        <dbReference type="Proteomes" id="UP000018877"/>
    </source>
</evidence>
<feature type="transmembrane region" description="Helical" evidence="1">
    <location>
        <begin position="50"/>
        <end position="71"/>
    </location>
</feature>
<evidence type="ECO:0000256" key="1">
    <source>
        <dbReference type="SAM" id="Phobius"/>
    </source>
</evidence>
<organism evidence="2 3">
    <name type="scientific">Neobacillus vireti LMG 21834</name>
    <dbReference type="NCBI Taxonomy" id="1131730"/>
    <lineage>
        <taxon>Bacteria</taxon>
        <taxon>Bacillati</taxon>
        <taxon>Bacillota</taxon>
        <taxon>Bacilli</taxon>
        <taxon>Bacillales</taxon>
        <taxon>Bacillaceae</taxon>
        <taxon>Neobacillus</taxon>
    </lineage>
</organism>